<name>A0AAD9H291_9PEZI</name>
<keyword evidence="3" id="KW-1185">Reference proteome</keyword>
<comment type="caution">
    <text evidence="2">The sequence shown here is derived from an EMBL/GenBank/DDBJ whole genome shotgun (WGS) entry which is preliminary data.</text>
</comment>
<gene>
    <name evidence="2" type="ORF">LX32DRAFT_294656</name>
</gene>
<proteinExistence type="predicted"/>
<reference evidence="2" key="1">
    <citation type="submission" date="2021-06" db="EMBL/GenBank/DDBJ databases">
        <title>Comparative genomics, transcriptomics and evolutionary studies reveal genomic signatures of adaptation to plant cell wall in hemibiotrophic fungi.</title>
        <authorList>
            <consortium name="DOE Joint Genome Institute"/>
            <person name="Baroncelli R."/>
            <person name="Diaz J.F."/>
            <person name="Benocci T."/>
            <person name="Peng M."/>
            <person name="Battaglia E."/>
            <person name="Haridas S."/>
            <person name="Andreopoulos W."/>
            <person name="Labutti K."/>
            <person name="Pangilinan J."/>
            <person name="Floch G.L."/>
            <person name="Makela M.R."/>
            <person name="Henrissat B."/>
            <person name="Grigoriev I.V."/>
            <person name="Crouch J.A."/>
            <person name="De Vries R.P."/>
            <person name="Sukno S.A."/>
            <person name="Thon M.R."/>
        </authorList>
    </citation>
    <scope>NUCLEOTIDE SEQUENCE</scope>
    <source>
        <strain evidence="2">MAFF235873</strain>
    </source>
</reference>
<sequence length="113" mass="11888">MPVRPCCSPARAELFCNACLPACLPGLQSTGTAVSSVNPIGDLLDWSVVGIKIPLINLPALPAAAVLLTRAGTVPVCNSRLVIQPADHPSEMTWQTDVRKSGPEESPVTSRDE</sequence>
<accession>A0AAD9H291</accession>
<dbReference type="EMBL" id="MU843180">
    <property type="protein sequence ID" value="KAK2020738.1"/>
    <property type="molecule type" value="Genomic_DNA"/>
</dbReference>
<protein>
    <submittedName>
        <fullName evidence="2">Uncharacterized protein</fullName>
    </submittedName>
</protein>
<evidence type="ECO:0000313" key="2">
    <source>
        <dbReference type="EMBL" id="KAK2020738.1"/>
    </source>
</evidence>
<organism evidence="2 3">
    <name type="scientific">Colletotrichum zoysiae</name>
    <dbReference type="NCBI Taxonomy" id="1216348"/>
    <lineage>
        <taxon>Eukaryota</taxon>
        <taxon>Fungi</taxon>
        <taxon>Dikarya</taxon>
        <taxon>Ascomycota</taxon>
        <taxon>Pezizomycotina</taxon>
        <taxon>Sordariomycetes</taxon>
        <taxon>Hypocreomycetidae</taxon>
        <taxon>Glomerellales</taxon>
        <taxon>Glomerellaceae</taxon>
        <taxon>Colletotrichum</taxon>
        <taxon>Colletotrichum graminicola species complex</taxon>
    </lineage>
</organism>
<evidence type="ECO:0000256" key="1">
    <source>
        <dbReference type="SAM" id="MobiDB-lite"/>
    </source>
</evidence>
<dbReference type="AlphaFoldDB" id="A0AAD9H291"/>
<feature type="region of interest" description="Disordered" evidence="1">
    <location>
        <begin position="88"/>
        <end position="113"/>
    </location>
</feature>
<dbReference type="Proteomes" id="UP001232148">
    <property type="component" value="Unassembled WGS sequence"/>
</dbReference>
<evidence type="ECO:0000313" key="3">
    <source>
        <dbReference type="Proteomes" id="UP001232148"/>
    </source>
</evidence>